<comment type="caution">
    <text evidence="7">The sequence shown here is derived from an EMBL/GenBank/DDBJ whole genome shotgun (WGS) entry which is preliminary data.</text>
</comment>
<dbReference type="GO" id="GO:0007165">
    <property type="term" value="P:signal transduction"/>
    <property type="evidence" value="ECO:0007669"/>
    <property type="project" value="UniProtKB-KW"/>
</dbReference>
<feature type="transmembrane region" description="Helical" evidence="6">
    <location>
        <begin position="141"/>
        <end position="174"/>
    </location>
</feature>
<comment type="similarity">
    <text evidence="6">Belongs to the insect chemoreceptor superfamily. Gustatory receptor (GR) family.</text>
</comment>
<feature type="transmembrane region" description="Helical" evidence="6">
    <location>
        <begin position="38"/>
        <end position="57"/>
    </location>
</feature>
<feature type="transmembrane region" description="Helical" evidence="6">
    <location>
        <begin position="266"/>
        <end position="285"/>
    </location>
</feature>
<gene>
    <name evidence="7" type="ORF">QE152_g26</name>
</gene>
<proteinExistence type="inferred from homology"/>
<feature type="transmembrane region" description="Helical" evidence="6">
    <location>
        <begin position="237"/>
        <end position="260"/>
    </location>
</feature>
<accession>A0AAW1ND86</accession>
<feature type="transmembrane region" description="Helical" evidence="6">
    <location>
        <begin position="99"/>
        <end position="121"/>
    </location>
</feature>
<evidence type="ECO:0000256" key="4">
    <source>
        <dbReference type="ARBA" id="ARBA00022989"/>
    </source>
</evidence>
<evidence type="ECO:0000256" key="6">
    <source>
        <dbReference type="RuleBase" id="RU363108"/>
    </source>
</evidence>
<sequence length="304" mass="34224">MVLAAGVTYCSILYQSDPSINSFTTLLITPAFAGRTNVLILLAFLAAAISDCCYFTMDTFNKLIYRDDIMEIFNCLYRERENLRKLGLKLRHNLLKNCCFIYLIMHTTTVLWDLAACWVYMLKLDRAVDVIFGVSLSYMNLAQAISVSVYITMILTTQNMFHLYVILWGFLAVVCKDGLKLSVLLIVTDKCQKEEIHLKTILYKITNNISGVQATSKLNGFSLQLLHDKIELSAAEFFNLNLSVLVSILSAVVTYCSILYQSDPYVNSVVLQILSAVVTYCSILYQSDPYVNSVAALYEDGSNN</sequence>
<evidence type="ECO:0000256" key="2">
    <source>
        <dbReference type="ARBA" id="ARBA00022475"/>
    </source>
</evidence>
<dbReference type="GO" id="GO:0050909">
    <property type="term" value="P:sensory perception of taste"/>
    <property type="evidence" value="ECO:0007669"/>
    <property type="project" value="InterPro"/>
</dbReference>
<keyword evidence="5 6" id="KW-0472">Membrane</keyword>
<keyword evidence="8" id="KW-1185">Reference proteome</keyword>
<protein>
    <recommendedName>
        <fullName evidence="6">Gustatory receptor</fullName>
    </recommendedName>
</protein>
<evidence type="ECO:0000313" key="7">
    <source>
        <dbReference type="EMBL" id="KAK9759282.1"/>
    </source>
</evidence>
<evidence type="ECO:0000256" key="1">
    <source>
        <dbReference type="ARBA" id="ARBA00004651"/>
    </source>
</evidence>
<comment type="function">
    <text evidence="6">Gustatory receptor which mediates acceptance or avoidance behavior, depending on its substrates.</text>
</comment>
<comment type="caution">
    <text evidence="6">Lacks conserved residue(s) required for the propagation of feature annotation.</text>
</comment>
<organism evidence="7 8">
    <name type="scientific">Popillia japonica</name>
    <name type="common">Japanese beetle</name>
    <dbReference type="NCBI Taxonomy" id="7064"/>
    <lineage>
        <taxon>Eukaryota</taxon>
        <taxon>Metazoa</taxon>
        <taxon>Ecdysozoa</taxon>
        <taxon>Arthropoda</taxon>
        <taxon>Hexapoda</taxon>
        <taxon>Insecta</taxon>
        <taxon>Pterygota</taxon>
        <taxon>Neoptera</taxon>
        <taxon>Endopterygota</taxon>
        <taxon>Coleoptera</taxon>
        <taxon>Polyphaga</taxon>
        <taxon>Scarabaeiformia</taxon>
        <taxon>Scarabaeidae</taxon>
        <taxon>Rutelinae</taxon>
        <taxon>Popillia</taxon>
    </lineage>
</organism>
<dbReference type="EMBL" id="JASPKY010000001">
    <property type="protein sequence ID" value="KAK9759282.1"/>
    <property type="molecule type" value="Genomic_DNA"/>
</dbReference>
<keyword evidence="6 7" id="KW-0675">Receptor</keyword>
<keyword evidence="4 6" id="KW-1133">Transmembrane helix</keyword>
<dbReference type="InterPro" id="IPR013604">
    <property type="entry name" value="7TM_chemorcpt"/>
</dbReference>
<reference evidence="7 8" key="1">
    <citation type="journal article" date="2024" name="BMC Genomics">
        <title>De novo assembly and annotation of Popillia japonica's genome with initial clues to its potential as an invasive pest.</title>
        <authorList>
            <person name="Cucini C."/>
            <person name="Boschi S."/>
            <person name="Funari R."/>
            <person name="Cardaioli E."/>
            <person name="Iannotti N."/>
            <person name="Marturano G."/>
            <person name="Paoli F."/>
            <person name="Bruttini M."/>
            <person name="Carapelli A."/>
            <person name="Frati F."/>
            <person name="Nardi F."/>
        </authorList>
    </citation>
    <scope>NUCLEOTIDE SEQUENCE [LARGE SCALE GENOMIC DNA]</scope>
    <source>
        <strain evidence="7">DMR45628</strain>
    </source>
</reference>
<keyword evidence="6" id="KW-0807">Transducer</keyword>
<evidence type="ECO:0000256" key="3">
    <source>
        <dbReference type="ARBA" id="ARBA00022692"/>
    </source>
</evidence>
<keyword evidence="2 6" id="KW-1003">Cell membrane</keyword>
<keyword evidence="3 6" id="KW-0812">Transmembrane</keyword>
<dbReference type="Proteomes" id="UP001458880">
    <property type="component" value="Unassembled WGS sequence"/>
</dbReference>
<comment type="subcellular location">
    <subcellularLocation>
        <location evidence="1 6">Cell membrane</location>
        <topology evidence="1 6">Multi-pass membrane protein</topology>
    </subcellularLocation>
</comment>
<evidence type="ECO:0000313" key="8">
    <source>
        <dbReference type="Proteomes" id="UP001458880"/>
    </source>
</evidence>
<dbReference type="Pfam" id="PF08395">
    <property type="entry name" value="7tm_7"/>
    <property type="match status" value="1"/>
</dbReference>
<dbReference type="GO" id="GO:0005886">
    <property type="term" value="C:plasma membrane"/>
    <property type="evidence" value="ECO:0007669"/>
    <property type="project" value="UniProtKB-SubCell"/>
</dbReference>
<dbReference type="AlphaFoldDB" id="A0AAW1ND86"/>
<evidence type="ECO:0000256" key="5">
    <source>
        <dbReference type="ARBA" id="ARBA00023136"/>
    </source>
</evidence>
<name>A0AAW1ND86_POPJA</name>